<name>A0A7Z0D958_9ACTN</name>
<dbReference type="InterPro" id="IPR029016">
    <property type="entry name" value="GAF-like_dom_sf"/>
</dbReference>
<dbReference type="AlphaFoldDB" id="A0A7Z0D958"/>
<dbReference type="RefSeq" id="WP_179444951.1">
    <property type="nucleotide sequence ID" value="NZ_JACBZS010000001.1"/>
</dbReference>
<dbReference type="PROSITE" id="PS50921">
    <property type="entry name" value="ANTAR"/>
    <property type="match status" value="1"/>
</dbReference>
<evidence type="ECO:0000259" key="3">
    <source>
        <dbReference type="PROSITE" id="PS50921"/>
    </source>
</evidence>
<dbReference type="SMART" id="SM01012">
    <property type="entry name" value="ANTAR"/>
    <property type="match status" value="1"/>
</dbReference>
<evidence type="ECO:0000313" key="5">
    <source>
        <dbReference type="Proteomes" id="UP000527616"/>
    </source>
</evidence>
<dbReference type="Pfam" id="PF13185">
    <property type="entry name" value="GAF_2"/>
    <property type="match status" value="1"/>
</dbReference>
<keyword evidence="2" id="KW-0804">Transcription</keyword>
<dbReference type="EMBL" id="JACBZS010000001">
    <property type="protein sequence ID" value="NYI71082.1"/>
    <property type="molecule type" value="Genomic_DNA"/>
</dbReference>
<dbReference type="InterPro" id="IPR012074">
    <property type="entry name" value="GAF_ANTAR"/>
</dbReference>
<evidence type="ECO:0000313" key="4">
    <source>
        <dbReference type="EMBL" id="NYI71082.1"/>
    </source>
</evidence>
<dbReference type="Pfam" id="PF03861">
    <property type="entry name" value="ANTAR"/>
    <property type="match status" value="1"/>
</dbReference>
<organism evidence="4 5">
    <name type="scientific">Naumannella cuiyingiana</name>
    <dbReference type="NCBI Taxonomy" id="1347891"/>
    <lineage>
        <taxon>Bacteria</taxon>
        <taxon>Bacillati</taxon>
        <taxon>Actinomycetota</taxon>
        <taxon>Actinomycetes</taxon>
        <taxon>Propionibacteriales</taxon>
        <taxon>Propionibacteriaceae</taxon>
        <taxon>Naumannella</taxon>
    </lineage>
</organism>
<dbReference type="Gene3D" id="1.10.10.10">
    <property type="entry name" value="Winged helix-like DNA-binding domain superfamily/Winged helix DNA-binding domain"/>
    <property type="match status" value="1"/>
</dbReference>
<sequence>MSDDITTRARELLDDEGGRAEEFAELAVDLSQQPDLGTTLEAVTAAAQRTLGGDGGGIFLHERGRLVTAWATDESAERAEHLQNELNEGPCIDSALEPEFRISADLCDEPRWASWSRRMVELGWRSALSAPLLAPGGEPIGSLNLFSPLPSVFSDDLADLAAVFALHASVAVLNARREENLNRAIAAQHRVGVAQGIVMAQFDVDPGRAFELIRAYSQRANIKLAAVASYVIERRGLPGA</sequence>
<dbReference type="InterPro" id="IPR036388">
    <property type="entry name" value="WH-like_DNA-bd_sf"/>
</dbReference>
<feature type="domain" description="ANTAR" evidence="3">
    <location>
        <begin position="170"/>
        <end position="232"/>
    </location>
</feature>
<dbReference type="InterPro" id="IPR005561">
    <property type="entry name" value="ANTAR"/>
</dbReference>
<protein>
    <submittedName>
        <fullName evidence="4">GAF domain-containing protein</fullName>
    </submittedName>
</protein>
<gene>
    <name evidence="4" type="ORF">GGQ54_001642</name>
</gene>
<dbReference type="SUPFAM" id="SSF55781">
    <property type="entry name" value="GAF domain-like"/>
    <property type="match status" value="1"/>
</dbReference>
<dbReference type="GO" id="GO:0003723">
    <property type="term" value="F:RNA binding"/>
    <property type="evidence" value="ECO:0007669"/>
    <property type="project" value="InterPro"/>
</dbReference>
<keyword evidence="1" id="KW-0805">Transcription regulation</keyword>
<accession>A0A7Z0D958</accession>
<dbReference type="Proteomes" id="UP000527616">
    <property type="component" value="Unassembled WGS sequence"/>
</dbReference>
<dbReference type="Gene3D" id="3.30.450.40">
    <property type="match status" value="1"/>
</dbReference>
<evidence type="ECO:0000256" key="1">
    <source>
        <dbReference type="ARBA" id="ARBA00023015"/>
    </source>
</evidence>
<evidence type="ECO:0000256" key="2">
    <source>
        <dbReference type="ARBA" id="ARBA00023163"/>
    </source>
</evidence>
<comment type="caution">
    <text evidence="4">The sequence shown here is derived from an EMBL/GenBank/DDBJ whole genome shotgun (WGS) entry which is preliminary data.</text>
</comment>
<keyword evidence="5" id="KW-1185">Reference proteome</keyword>
<proteinExistence type="predicted"/>
<dbReference type="PIRSF" id="PIRSF036625">
    <property type="entry name" value="GAF_ANTAR"/>
    <property type="match status" value="1"/>
</dbReference>
<dbReference type="SMART" id="SM00065">
    <property type="entry name" value="GAF"/>
    <property type="match status" value="1"/>
</dbReference>
<reference evidence="4 5" key="1">
    <citation type="submission" date="2020-07" db="EMBL/GenBank/DDBJ databases">
        <title>Sequencing the genomes of 1000 actinobacteria strains.</title>
        <authorList>
            <person name="Klenk H.-P."/>
        </authorList>
    </citation>
    <scope>NUCLEOTIDE SEQUENCE [LARGE SCALE GENOMIC DNA]</scope>
    <source>
        <strain evidence="4 5">DSM 103164</strain>
    </source>
</reference>
<dbReference type="InterPro" id="IPR003018">
    <property type="entry name" value="GAF"/>
</dbReference>